<dbReference type="Gene3D" id="3.40.50.970">
    <property type="match status" value="2"/>
</dbReference>
<dbReference type="SUPFAM" id="SSF52518">
    <property type="entry name" value="Thiamin diphosphate-binding fold (THDP-binding)"/>
    <property type="match status" value="2"/>
</dbReference>
<organism evidence="8 9">
    <name type="scientific">Pseudomaricurvus hydrocarbonicus</name>
    <dbReference type="NCBI Taxonomy" id="1470433"/>
    <lineage>
        <taxon>Bacteria</taxon>
        <taxon>Pseudomonadati</taxon>
        <taxon>Pseudomonadota</taxon>
        <taxon>Gammaproteobacteria</taxon>
        <taxon>Cellvibrionales</taxon>
        <taxon>Cellvibrionaceae</taxon>
        <taxon>Pseudomaricurvus</taxon>
    </lineage>
</organism>
<dbReference type="GO" id="GO:0005948">
    <property type="term" value="C:acetolactate synthase complex"/>
    <property type="evidence" value="ECO:0007669"/>
    <property type="project" value="TreeGrafter"/>
</dbReference>
<dbReference type="InterPro" id="IPR029061">
    <property type="entry name" value="THDP-binding"/>
</dbReference>
<dbReference type="GO" id="GO:0003984">
    <property type="term" value="F:acetolactate synthase activity"/>
    <property type="evidence" value="ECO:0007669"/>
    <property type="project" value="TreeGrafter"/>
</dbReference>
<evidence type="ECO:0000313" key="9">
    <source>
        <dbReference type="Proteomes" id="UP000787472"/>
    </source>
</evidence>
<evidence type="ECO:0000256" key="1">
    <source>
        <dbReference type="ARBA" id="ARBA00001964"/>
    </source>
</evidence>
<feature type="domain" description="Thiamine pyrophosphate enzyme TPP-binding" evidence="6">
    <location>
        <begin position="478"/>
        <end position="618"/>
    </location>
</feature>
<dbReference type="InterPro" id="IPR011766">
    <property type="entry name" value="TPP_enzyme_TPP-bd"/>
</dbReference>
<dbReference type="PANTHER" id="PTHR18968">
    <property type="entry name" value="THIAMINE PYROPHOSPHATE ENZYMES"/>
    <property type="match status" value="1"/>
</dbReference>
<evidence type="ECO:0000259" key="5">
    <source>
        <dbReference type="Pfam" id="PF00205"/>
    </source>
</evidence>
<evidence type="ECO:0000256" key="2">
    <source>
        <dbReference type="ARBA" id="ARBA00007812"/>
    </source>
</evidence>
<dbReference type="EMBL" id="JAAONZ010000016">
    <property type="protein sequence ID" value="NHO67323.1"/>
    <property type="molecule type" value="Genomic_DNA"/>
</dbReference>
<dbReference type="InterPro" id="IPR006311">
    <property type="entry name" value="TAT_signal"/>
</dbReference>
<dbReference type="Pfam" id="PF02776">
    <property type="entry name" value="TPP_enzyme_N"/>
    <property type="match status" value="1"/>
</dbReference>
<dbReference type="InterPro" id="IPR012000">
    <property type="entry name" value="Thiamin_PyroP_enz_cen_dom"/>
</dbReference>
<evidence type="ECO:0000256" key="4">
    <source>
        <dbReference type="RuleBase" id="RU362132"/>
    </source>
</evidence>
<dbReference type="GO" id="GO:0009099">
    <property type="term" value="P:L-valine biosynthetic process"/>
    <property type="evidence" value="ECO:0007669"/>
    <property type="project" value="TreeGrafter"/>
</dbReference>
<feature type="domain" description="Thiamine pyrophosphate enzyme central" evidence="5">
    <location>
        <begin position="269"/>
        <end position="394"/>
    </location>
</feature>
<evidence type="ECO:0000256" key="3">
    <source>
        <dbReference type="ARBA" id="ARBA00023052"/>
    </source>
</evidence>
<evidence type="ECO:0000259" key="7">
    <source>
        <dbReference type="Pfam" id="PF02776"/>
    </source>
</evidence>
<keyword evidence="9" id="KW-1185">Reference proteome</keyword>
<dbReference type="AlphaFoldDB" id="A0A9E5T3N7"/>
<dbReference type="SUPFAM" id="SSF52467">
    <property type="entry name" value="DHS-like NAD/FAD-binding domain"/>
    <property type="match status" value="1"/>
</dbReference>
<comment type="cofactor">
    <cofactor evidence="1">
        <name>thiamine diphosphate</name>
        <dbReference type="ChEBI" id="CHEBI:58937"/>
    </cofactor>
</comment>
<dbReference type="Pfam" id="PF00205">
    <property type="entry name" value="TPP_enzyme_M"/>
    <property type="match status" value="1"/>
</dbReference>
<dbReference type="InterPro" id="IPR029035">
    <property type="entry name" value="DHS-like_NAD/FAD-binding_dom"/>
</dbReference>
<dbReference type="Proteomes" id="UP000787472">
    <property type="component" value="Unassembled WGS sequence"/>
</dbReference>
<proteinExistence type="inferred from homology"/>
<dbReference type="GO" id="GO:0030976">
    <property type="term" value="F:thiamine pyrophosphate binding"/>
    <property type="evidence" value="ECO:0007669"/>
    <property type="project" value="InterPro"/>
</dbReference>
<sequence length="657" mass="70938">MSDDNKKSPNDSLSRRKFMASAAFGTGALAVGGMAKADTSLADKCGVDIPSVMISPDFKTSLATPAVTSSFSNKDGMTGAEVFARACKEEELAALFCCPGNYDVVHALAAEGIPSYGGRNEGQMCHAADGFHRATGEVAACSGTEGPGFTSMIMGIGTANAARTPLLVLASNMTIAGEDREQMIQNVYQQPTTEGMKKYGKRIITPNRVHEYAGYAFRQLKSGVPGPVHLDFPSEVSRAKFTDPTQLTDYYNRDHYRTESRASVSSDEIKTVIKMIGQAERPLIIAGQGVFQRKGWEALMSVVERNDIAVAQSGPVNGHFPDDHRLSAATATGATLSADLVIFIGQYCMPSPNEYAVSPGVKMIRVHPEQEDIGRNWPVDYGIVSDEALFLEALANKIPRKKRSKWVNELEGARKKFSEGVDRGYQLAQKYSQKTGHLHPAAVAMELENFFFRGDIDPKQTCHTMGGFTIGRALARNAVSLRPAQSFCVPYQYGAIGADIGMAFGIGVAVQRGIGPQAAYKGAPILCATSDAAAAYGLFEMDTANQYKVPMIVVIYNNNAWGTWGQAYRKPQATHIHLFQENLRYDKMAEGLGVHGEYVKSPKELQAALARAYKLASTEGASSVINCQGLKEFSSASKFPHPSLAWPVEPGRGAVAH</sequence>
<dbReference type="Gene3D" id="3.40.50.1220">
    <property type="entry name" value="TPP-binding domain"/>
    <property type="match status" value="1"/>
</dbReference>
<dbReference type="PROSITE" id="PS51318">
    <property type="entry name" value="TAT"/>
    <property type="match status" value="1"/>
</dbReference>
<dbReference type="GO" id="GO:0009097">
    <property type="term" value="P:isoleucine biosynthetic process"/>
    <property type="evidence" value="ECO:0007669"/>
    <property type="project" value="TreeGrafter"/>
</dbReference>
<dbReference type="CDD" id="cd07035">
    <property type="entry name" value="TPP_PYR_POX_like"/>
    <property type="match status" value="1"/>
</dbReference>
<dbReference type="PANTHER" id="PTHR18968:SF166">
    <property type="entry name" value="2-HYDROXYACYL-COA LYASE 2"/>
    <property type="match status" value="1"/>
</dbReference>
<dbReference type="RefSeq" id="WP_167189825.1">
    <property type="nucleotide sequence ID" value="NZ_JAAONZ010000016.1"/>
</dbReference>
<comment type="similarity">
    <text evidence="2 4">Belongs to the TPP enzyme family.</text>
</comment>
<name>A0A9E5T3N7_9GAMM</name>
<feature type="domain" description="Thiamine pyrophosphate enzyme N-terminal TPP-binding" evidence="7">
    <location>
        <begin position="77"/>
        <end position="186"/>
    </location>
</feature>
<protein>
    <submittedName>
        <fullName evidence="8">Thiamine pyrophosphate-binding protein</fullName>
    </submittedName>
</protein>
<dbReference type="Pfam" id="PF02775">
    <property type="entry name" value="TPP_enzyme_C"/>
    <property type="match status" value="1"/>
</dbReference>
<dbReference type="GO" id="GO:0050660">
    <property type="term" value="F:flavin adenine dinucleotide binding"/>
    <property type="evidence" value="ECO:0007669"/>
    <property type="project" value="TreeGrafter"/>
</dbReference>
<keyword evidence="3 4" id="KW-0786">Thiamine pyrophosphate</keyword>
<accession>A0A9E5T3N7</accession>
<gene>
    <name evidence="8" type="ORF">G8770_17390</name>
</gene>
<evidence type="ECO:0000313" key="8">
    <source>
        <dbReference type="EMBL" id="NHO67323.1"/>
    </source>
</evidence>
<dbReference type="InterPro" id="IPR045229">
    <property type="entry name" value="TPP_enz"/>
</dbReference>
<dbReference type="InterPro" id="IPR012001">
    <property type="entry name" value="Thiamin_PyroP_enz_TPP-bd_dom"/>
</dbReference>
<evidence type="ECO:0000259" key="6">
    <source>
        <dbReference type="Pfam" id="PF02775"/>
    </source>
</evidence>
<reference evidence="8" key="1">
    <citation type="submission" date="2020-03" db="EMBL/GenBank/DDBJ databases">
        <authorList>
            <person name="Guo F."/>
        </authorList>
    </citation>
    <scope>NUCLEOTIDE SEQUENCE</scope>
    <source>
        <strain evidence="8">JCM 30134</strain>
    </source>
</reference>
<comment type="caution">
    <text evidence="8">The sequence shown here is derived from an EMBL/GenBank/DDBJ whole genome shotgun (WGS) entry which is preliminary data.</text>
</comment>
<dbReference type="GO" id="GO:0000287">
    <property type="term" value="F:magnesium ion binding"/>
    <property type="evidence" value="ECO:0007669"/>
    <property type="project" value="InterPro"/>
</dbReference>